<dbReference type="EMBL" id="JACSNQ010000011">
    <property type="protein sequence ID" value="MBM6775118.1"/>
    <property type="molecule type" value="Genomic_DNA"/>
</dbReference>
<sequence>MKRLVDEGGFSFAVRRRVPTGTEFTREMDERRAMREGNEAAHDLVEVDALPAG</sequence>
<accession>A0ABS2F3I7</accession>
<evidence type="ECO:0000313" key="1">
    <source>
        <dbReference type="EMBL" id="MBM6775118.1"/>
    </source>
</evidence>
<keyword evidence="2" id="KW-1185">Reference proteome</keyword>
<organism evidence="1 2">
    <name type="scientific">Olsenella profusa</name>
    <dbReference type="NCBI Taxonomy" id="138595"/>
    <lineage>
        <taxon>Bacteria</taxon>
        <taxon>Bacillati</taxon>
        <taxon>Actinomycetota</taxon>
        <taxon>Coriobacteriia</taxon>
        <taxon>Coriobacteriales</taxon>
        <taxon>Atopobiaceae</taxon>
        <taxon>Olsenella</taxon>
    </lineage>
</organism>
<gene>
    <name evidence="1" type="ORF">H9X80_06135</name>
</gene>
<reference evidence="1 2" key="1">
    <citation type="journal article" date="2021" name="Sci. Rep.">
        <title>The distribution of antibiotic resistance genes in chicken gut microbiota commensals.</title>
        <authorList>
            <person name="Juricova H."/>
            <person name="Matiasovicova J."/>
            <person name="Kubasova T."/>
            <person name="Cejkova D."/>
            <person name="Rychlik I."/>
        </authorList>
    </citation>
    <scope>NUCLEOTIDE SEQUENCE [LARGE SCALE GENOMIC DNA]</scope>
    <source>
        <strain evidence="1 2">An794</strain>
    </source>
</reference>
<protein>
    <submittedName>
        <fullName evidence="1">Uncharacterized protein</fullName>
    </submittedName>
</protein>
<name>A0ABS2F3I7_9ACTN</name>
<dbReference type="RefSeq" id="WP_204793462.1">
    <property type="nucleotide sequence ID" value="NZ_JACSNQ010000011.1"/>
</dbReference>
<comment type="caution">
    <text evidence="1">The sequence shown here is derived from an EMBL/GenBank/DDBJ whole genome shotgun (WGS) entry which is preliminary data.</text>
</comment>
<evidence type="ECO:0000313" key="2">
    <source>
        <dbReference type="Proteomes" id="UP000712527"/>
    </source>
</evidence>
<dbReference type="Proteomes" id="UP000712527">
    <property type="component" value="Unassembled WGS sequence"/>
</dbReference>
<proteinExistence type="predicted"/>